<dbReference type="EMBL" id="DVLF01000111">
    <property type="protein sequence ID" value="HIT50097.1"/>
    <property type="molecule type" value="Genomic_DNA"/>
</dbReference>
<dbReference type="Gene3D" id="3.90.1010.10">
    <property type="match status" value="1"/>
</dbReference>
<dbReference type="InterPro" id="IPR002871">
    <property type="entry name" value="NIF_FeS_clus_asmbl_NifU_N"/>
</dbReference>
<reference evidence="3" key="1">
    <citation type="submission" date="2020-10" db="EMBL/GenBank/DDBJ databases">
        <authorList>
            <person name="Gilroy R."/>
        </authorList>
    </citation>
    <scope>NUCLEOTIDE SEQUENCE</scope>
    <source>
        <strain evidence="3">ChiW17-6978</strain>
    </source>
</reference>
<dbReference type="PANTHER" id="PTHR10093">
    <property type="entry name" value="IRON-SULFUR CLUSTER ASSEMBLY ENZYME NIFU HOMOLOG"/>
    <property type="match status" value="1"/>
</dbReference>
<comment type="caution">
    <text evidence="3">The sequence shown here is derived from an EMBL/GenBank/DDBJ whole genome shotgun (WGS) entry which is preliminary data.</text>
</comment>
<dbReference type="Pfam" id="PF01592">
    <property type="entry name" value="NifU_N"/>
    <property type="match status" value="1"/>
</dbReference>
<organism evidence="3 4">
    <name type="scientific">Candidatus Pelethenecus faecipullorum</name>
    <dbReference type="NCBI Taxonomy" id="2840900"/>
    <lineage>
        <taxon>Bacteria</taxon>
        <taxon>Bacillati</taxon>
        <taxon>Mycoplasmatota</taxon>
        <taxon>Mollicutes</taxon>
        <taxon>Candidatus Pelethenecus</taxon>
    </lineage>
</organism>
<name>A0A9D1GQM0_9MOLU</name>
<dbReference type="GO" id="GO:0016226">
    <property type="term" value="P:iron-sulfur cluster assembly"/>
    <property type="evidence" value="ECO:0007669"/>
    <property type="project" value="InterPro"/>
</dbReference>
<dbReference type="GO" id="GO:0005506">
    <property type="term" value="F:iron ion binding"/>
    <property type="evidence" value="ECO:0007669"/>
    <property type="project" value="InterPro"/>
</dbReference>
<dbReference type="Proteomes" id="UP000886758">
    <property type="component" value="Unassembled WGS sequence"/>
</dbReference>
<evidence type="ECO:0000313" key="4">
    <source>
        <dbReference type="Proteomes" id="UP000886758"/>
    </source>
</evidence>
<dbReference type="CDD" id="cd06664">
    <property type="entry name" value="IscU_like"/>
    <property type="match status" value="1"/>
</dbReference>
<dbReference type="NCBIfam" id="TIGR01994">
    <property type="entry name" value="SUF_scaf_2"/>
    <property type="match status" value="1"/>
</dbReference>
<gene>
    <name evidence="3" type="ORF">IAD46_03620</name>
</gene>
<reference evidence="3" key="2">
    <citation type="journal article" date="2021" name="PeerJ">
        <title>Extensive microbial diversity within the chicken gut microbiome revealed by metagenomics and culture.</title>
        <authorList>
            <person name="Gilroy R."/>
            <person name="Ravi A."/>
            <person name="Getino M."/>
            <person name="Pursley I."/>
            <person name="Horton D.L."/>
            <person name="Alikhan N.F."/>
            <person name="Baker D."/>
            <person name="Gharbi K."/>
            <person name="Hall N."/>
            <person name="Watson M."/>
            <person name="Adriaenssens E.M."/>
            <person name="Foster-Nyarko E."/>
            <person name="Jarju S."/>
            <person name="Secka A."/>
            <person name="Antonio M."/>
            <person name="Oren A."/>
            <person name="Chaudhuri R.R."/>
            <person name="La Ragione R."/>
            <person name="Hildebrand F."/>
            <person name="Pallen M.J."/>
        </authorList>
    </citation>
    <scope>NUCLEOTIDE SEQUENCE</scope>
    <source>
        <strain evidence="3">ChiW17-6978</strain>
    </source>
</reference>
<comment type="similarity">
    <text evidence="1">Belongs to the NifU family.</text>
</comment>
<dbReference type="SUPFAM" id="SSF82649">
    <property type="entry name" value="SufE/NifU"/>
    <property type="match status" value="1"/>
</dbReference>
<proteinExistence type="inferred from homology"/>
<feature type="domain" description="NIF system FeS cluster assembly NifU N-terminal" evidence="2">
    <location>
        <begin position="7"/>
        <end position="126"/>
    </location>
</feature>
<dbReference type="AlphaFoldDB" id="A0A9D1GQM0"/>
<evidence type="ECO:0000259" key="2">
    <source>
        <dbReference type="Pfam" id="PF01592"/>
    </source>
</evidence>
<evidence type="ECO:0000256" key="1">
    <source>
        <dbReference type="ARBA" id="ARBA00006420"/>
    </source>
</evidence>
<evidence type="ECO:0000313" key="3">
    <source>
        <dbReference type="EMBL" id="HIT50097.1"/>
    </source>
</evidence>
<dbReference type="GO" id="GO:0051536">
    <property type="term" value="F:iron-sulfur cluster binding"/>
    <property type="evidence" value="ECO:0007669"/>
    <property type="project" value="InterPro"/>
</dbReference>
<dbReference type="FunFam" id="3.90.1010.10:FF:000002">
    <property type="entry name" value="Iron-sulfur cluster assembly scaffold protein NifU"/>
    <property type="match status" value="1"/>
</dbReference>
<protein>
    <submittedName>
        <fullName evidence="3">SUF system NifU family Fe-S cluster assembly protein</fullName>
    </submittedName>
</protein>
<sequence length="145" mass="16489">MDLNTLYRAVIMDHYKNPKNKGLKKTDPYHLVHLTNPSCGDDMRVEVWIKDGIVQDVRQEGKGCSICLSSASVMSELLKGKTKEEAEHLIQQFYKMVKGEEVEDEVELGEAIAYAGVRDFPARIKCATLAWKCVEKAMDEEKDHE</sequence>
<accession>A0A9D1GQM0</accession>